<organism evidence="1 2">
    <name type="scientific">Funneliformis mosseae</name>
    <name type="common">Endomycorrhizal fungus</name>
    <name type="synonym">Glomus mosseae</name>
    <dbReference type="NCBI Taxonomy" id="27381"/>
    <lineage>
        <taxon>Eukaryota</taxon>
        <taxon>Fungi</taxon>
        <taxon>Fungi incertae sedis</taxon>
        <taxon>Mucoromycota</taxon>
        <taxon>Glomeromycotina</taxon>
        <taxon>Glomeromycetes</taxon>
        <taxon>Glomerales</taxon>
        <taxon>Glomeraceae</taxon>
        <taxon>Funneliformis</taxon>
    </lineage>
</organism>
<proteinExistence type="predicted"/>
<gene>
    <name evidence="1" type="ORF">FMOSSE_LOCUS13971</name>
</gene>
<evidence type="ECO:0000313" key="2">
    <source>
        <dbReference type="Proteomes" id="UP000789375"/>
    </source>
</evidence>
<sequence>YDDNTIVVHIFRPDLSYKQEDGKLWVDKYLSFRTIYPDGTVVPVDISLDIQDFNYCLLDVNGILTSAIEIFPVKSKFLLVTYAEVTFDDPFTINERAMVVDFNGKIYGNIAFEPAYVNVSAKQWLLSRAEIFVNFNPDRGFLRLSPITNTTDYIWQLYILTDEGNIQILVQDFLSFSNSNNLIVTAVPMVDEGFAIVYANSTVSGTIITNPFTSQGGIYAIILEYGKVTKRELVVLYQTSIQGFLFTNINCDTACVELRQRCIVTAKFTFRDVMKTFYLKVDFLSSGAVYNIKPLMIDIQPIPKFDQYNIRSLPFGGYLLSGLGNVDDQIVVSGYIFNENNEYYSWDLPNPTVSNLPGISTILKNNTYVLSHLGRKRDWTLITSDLYRFEKERDHGYYNLHIDTTFPRINDIISSDTRIFTIKYYDKVDLSLGNITIFHDCGNKHKLRQIVSGTNKNYVSLDRDEITVRVYIVMSILKPGE</sequence>
<reference evidence="1" key="1">
    <citation type="submission" date="2021-06" db="EMBL/GenBank/DDBJ databases">
        <authorList>
            <person name="Kallberg Y."/>
            <person name="Tangrot J."/>
            <person name="Rosling A."/>
        </authorList>
    </citation>
    <scope>NUCLEOTIDE SEQUENCE</scope>
    <source>
        <strain evidence="1">87-6 pot B 2015</strain>
    </source>
</reference>
<comment type="caution">
    <text evidence="1">The sequence shown here is derived from an EMBL/GenBank/DDBJ whole genome shotgun (WGS) entry which is preliminary data.</text>
</comment>
<feature type="non-terminal residue" evidence="1">
    <location>
        <position position="481"/>
    </location>
</feature>
<accession>A0A9N9N5R6</accession>
<feature type="non-terminal residue" evidence="1">
    <location>
        <position position="1"/>
    </location>
</feature>
<name>A0A9N9N5R6_FUNMO</name>
<dbReference type="AlphaFoldDB" id="A0A9N9N5R6"/>
<dbReference type="EMBL" id="CAJVPP010009397">
    <property type="protein sequence ID" value="CAG8704368.1"/>
    <property type="molecule type" value="Genomic_DNA"/>
</dbReference>
<keyword evidence="2" id="KW-1185">Reference proteome</keyword>
<protein>
    <submittedName>
        <fullName evidence="1">5878_t:CDS:1</fullName>
    </submittedName>
</protein>
<evidence type="ECO:0000313" key="1">
    <source>
        <dbReference type="EMBL" id="CAG8704368.1"/>
    </source>
</evidence>
<dbReference type="Proteomes" id="UP000789375">
    <property type="component" value="Unassembled WGS sequence"/>
</dbReference>